<evidence type="ECO:0000313" key="3">
    <source>
        <dbReference type="Proteomes" id="UP000218944"/>
    </source>
</evidence>
<dbReference type="EMBL" id="NSJV01000008">
    <property type="protein sequence ID" value="PAU50855.1"/>
    <property type="molecule type" value="Genomic_DNA"/>
</dbReference>
<accession>A0A2A2DH45</accession>
<dbReference type="Pfam" id="PF07883">
    <property type="entry name" value="Cupin_2"/>
    <property type="match status" value="1"/>
</dbReference>
<dbReference type="InterPro" id="IPR011051">
    <property type="entry name" value="RmlC_Cupin_sf"/>
</dbReference>
<organism evidence="2 3">
    <name type="scientific">Streptomyces albireticuli</name>
    <dbReference type="NCBI Taxonomy" id="1940"/>
    <lineage>
        <taxon>Bacteria</taxon>
        <taxon>Bacillati</taxon>
        <taxon>Actinomycetota</taxon>
        <taxon>Actinomycetes</taxon>
        <taxon>Kitasatosporales</taxon>
        <taxon>Streptomycetaceae</taxon>
        <taxon>Streptomyces</taxon>
    </lineage>
</organism>
<dbReference type="InterPro" id="IPR013096">
    <property type="entry name" value="Cupin_2"/>
</dbReference>
<proteinExistence type="predicted"/>
<comment type="caution">
    <text evidence="2">The sequence shown here is derived from an EMBL/GenBank/DDBJ whole genome shotgun (WGS) entry which is preliminary data.</text>
</comment>
<dbReference type="InterPro" id="IPR014710">
    <property type="entry name" value="RmlC-like_jellyroll"/>
</dbReference>
<keyword evidence="3" id="KW-1185">Reference proteome</keyword>
<gene>
    <name evidence="2" type="ORF">CK936_00305</name>
</gene>
<evidence type="ECO:0000313" key="2">
    <source>
        <dbReference type="EMBL" id="PAU50855.1"/>
    </source>
</evidence>
<dbReference type="SUPFAM" id="SSF51182">
    <property type="entry name" value="RmlC-like cupins"/>
    <property type="match status" value="1"/>
</dbReference>
<feature type="domain" description="Cupin type-2" evidence="1">
    <location>
        <begin position="84"/>
        <end position="152"/>
    </location>
</feature>
<dbReference type="Gene3D" id="2.60.120.10">
    <property type="entry name" value="Jelly Rolls"/>
    <property type="match status" value="1"/>
</dbReference>
<dbReference type="Proteomes" id="UP000218944">
    <property type="component" value="Unassembled WGS sequence"/>
</dbReference>
<dbReference type="AlphaFoldDB" id="A0A2A2DH45"/>
<evidence type="ECO:0000259" key="1">
    <source>
        <dbReference type="Pfam" id="PF07883"/>
    </source>
</evidence>
<reference evidence="2 3" key="1">
    <citation type="submission" date="2017-08" db="EMBL/GenBank/DDBJ databases">
        <title>Genome sequence of Streptomyces albireticuli NRRL B-1670.</title>
        <authorList>
            <person name="Graham D.E."/>
            <person name="Mahan K.M."/>
            <person name="Klingeman D.M."/>
            <person name="Hettich R.L."/>
            <person name="Parry R.J."/>
            <person name="Spain J.C."/>
        </authorList>
    </citation>
    <scope>NUCLEOTIDE SEQUENCE [LARGE SCALE GENOMIC DNA]</scope>
    <source>
        <strain evidence="2 3">NRRL B-1670</strain>
    </source>
</reference>
<protein>
    <recommendedName>
        <fullName evidence="1">Cupin type-2 domain-containing protein</fullName>
    </recommendedName>
</protein>
<sequence length="183" mass="19599">MSTGIGTIVLAGVNRRGDRSEHPPWVPYPEAWSEPGEPGQHTGTRGNRIVFREQPVSETMAEGGIVLPLPPGMTDAAHVVVHRTTMPPGARTGWHYHPGTLVGVVTGGTLTHYWADGHISRHPAGTSFITGGPGHIHDGRNEGDDPLVMLLTYINTSDARLAVDVPPLFPDPLFPDPVLHAGR</sequence>
<name>A0A2A2DH45_9ACTN</name>